<organism evidence="4 5">
    <name type="scientific">Dermatophagoides farinae</name>
    <name type="common">American house dust mite</name>
    <dbReference type="NCBI Taxonomy" id="6954"/>
    <lineage>
        <taxon>Eukaryota</taxon>
        <taxon>Metazoa</taxon>
        <taxon>Ecdysozoa</taxon>
        <taxon>Arthropoda</taxon>
        <taxon>Chelicerata</taxon>
        <taxon>Arachnida</taxon>
        <taxon>Acari</taxon>
        <taxon>Acariformes</taxon>
        <taxon>Sarcoptiformes</taxon>
        <taxon>Astigmata</taxon>
        <taxon>Psoroptidia</taxon>
        <taxon>Analgoidea</taxon>
        <taxon>Pyroglyphidae</taxon>
        <taxon>Dermatophagoidinae</taxon>
        <taxon>Dermatophagoides</taxon>
    </lineage>
</organism>
<dbReference type="GO" id="GO:0043248">
    <property type="term" value="P:proteasome assembly"/>
    <property type="evidence" value="ECO:0007669"/>
    <property type="project" value="InterPro"/>
</dbReference>
<dbReference type="InterPro" id="IPR019538">
    <property type="entry name" value="PSMD5"/>
</dbReference>
<dbReference type="PANTHER" id="PTHR13554">
    <property type="entry name" value="26S PROTEASOME NON-ATPASE REGULATORY SUBUNIT 5-RELATED"/>
    <property type="match status" value="1"/>
</dbReference>
<dbReference type="InterPro" id="IPR016024">
    <property type="entry name" value="ARM-type_fold"/>
</dbReference>
<evidence type="ECO:0000256" key="2">
    <source>
        <dbReference type="ARBA" id="ARBA00014933"/>
    </source>
</evidence>
<comment type="caution">
    <text evidence="4">The sequence shown here is derived from an EMBL/GenBank/DDBJ whole genome shotgun (WGS) entry which is preliminary data.</text>
</comment>
<dbReference type="SUPFAM" id="SSF48371">
    <property type="entry name" value="ARM repeat"/>
    <property type="match status" value="1"/>
</dbReference>
<feature type="transmembrane region" description="Helical" evidence="3">
    <location>
        <begin position="559"/>
        <end position="579"/>
    </location>
</feature>
<dbReference type="EMBL" id="ASGP02000001">
    <property type="protein sequence ID" value="KAH9527862.1"/>
    <property type="molecule type" value="Genomic_DNA"/>
</dbReference>
<dbReference type="GO" id="GO:0000502">
    <property type="term" value="C:proteasome complex"/>
    <property type="evidence" value="ECO:0007669"/>
    <property type="project" value="UniProtKB-KW"/>
</dbReference>
<evidence type="ECO:0000256" key="1">
    <source>
        <dbReference type="ARBA" id="ARBA00006823"/>
    </source>
</evidence>
<reference evidence="4" key="2">
    <citation type="journal article" date="2022" name="Res Sq">
        <title>Comparative Genomics Reveals Insights into the Divergent Evolution of Astigmatic Mites and Household Pest Adaptations.</title>
        <authorList>
            <person name="Xiong Q."/>
            <person name="Wan A.T.-Y."/>
            <person name="Liu X.-Y."/>
            <person name="Fung C.S.-H."/>
            <person name="Xiao X."/>
            <person name="Malainual N."/>
            <person name="Hou J."/>
            <person name="Wang L."/>
            <person name="Wang M."/>
            <person name="Yang K."/>
            <person name="Cui Y."/>
            <person name="Leung E."/>
            <person name="Nong W."/>
            <person name="Shin S.-K."/>
            <person name="Au S."/>
            <person name="Jeong K.Y."/>
            <person name="Chew F.T."/>
            <person name="Hui J."/>
            <person name="Leung T.F."/>
            <person name="Tungtrongchitr A."/>
            <person name="Zhong N."/>
            <person name="Liu Z."/>
            <person name="Tsui S."/>
        </authorList>
    </citation>
    <scope>NUCLEOTIDE SEQUENCE</scope>
    <source>
        <strain evidence="4">Derf</strain>
        <tissue evidence="4">Whole organism</tissue>
    </source>
</reference>
<dbReference type="PANTHER" id="PTHR13554:SF10">
    <property type="entry name" value="26S PROTEASOME NON-ATPASE REGULATORY SUBUNIT 5"/>
    <property type="match status" value="1"/>
</dbReference>
<comment type="similarity">
    <text evidence="1">Belongs to the proteasome subunit S5B/HSM3 family.</text>
</comment>
<reference evidence="4" key="1">
    <citation type="submission" date="2013-05" db="EMBL/GenBank/DDBJ databases">
        <authorList>
            <person name="Yim A.K.Y."/>
            <person name="Chan T.F."/>
            <person name="Ji K.M."/>
            <person name="Liu X.Y."/>
            <person name="Zhou J.W."/>
            <person name="Li R.Q."/>
            <person name="Yang K.Y."/>
            <person name="Li J."/>
            <person name="Li M."/>
            <person name="Law P.T.W."/>
            <person name="Wu Y.L."/>
            <person name="Cai Z.L."/>
            <person name="Qin H."/>
            <person name="Bao Y."/>
            <person name="Leung R.K.K."/>
            <person name="Ng P.K.S."/>
            <person name="Zou J."/>
            <person name="Zhong X.J."/>
            <person name="Ran P.X."/>
            <person name="Zhong N.S."/>
            <person name="Liu Z.G."/>
            <person name="Tsui S.K.W."/>
        </authorList>
    </citation>
    <scope>NUCLEOTIDE SEQUENCE</scope>
    <source>
        <strain evidence="4">Derf</strain>
        <tissue evidence="4">Whole organism</tissue>
    </source>
</reference>
<gene>
    <name evidence="4" type="primary">PSMD5_1</name>
    <name evidence="4" type="ORF">DERF_001854</name>
</gene>
<keyword evidence="3" id="KW-1133">Transmembrane helix</keyword>
<evidence type="ECO:0000256" key="3">
    <source>
        <dbReference type="SAM" id="Phobius"/>
    </source>
</evidence>
<dbReference type="AlphaFoldDB" id="A0A922LBI2"/>
<name>A0A922LBI2_DERFA</name>
<evidence type="ECO:0000313" key="4">
    <source>
        <dbReference type="EMBL" id="KAH9527862.1"/>
    </source>
</evidence>
<dbReference type="GO" id="GO:0005829">
    <property type="term" value="C:cytosol"/>
    <property type="evidence" value="ECO:0007669"/>
    <property type="project" value="TreeGrafter"/>
</dbReference>
<protein>
    <recommendedName>
        <fullName evidence="2">26S proteasome non-ATPase regulatory subunit 5</fullName>
    </recommendedName>
</protein>
<sequence>MATEQQQMKDQSNVIREKLTDRIQQLESGYNQDFGEILADVNALLISANHRDVQQVTNQMNLARLFDRFNALSVKDELFTEELLRVFGMFLESLPINDIFVKYNDQILQGLQSSNATIIDMWVQKVVKPLFTNEGLLKNISKSSVNIVPILTAVIELLPSQSTSIASASHDICVITAKIFRQEFFSPQILDCLKRLKTRHSQTEKDAEQFMIRFYELIVDIAASSQLLLDMLEANGLLMEMIENSQQKIDRDPLVALNIIKLLTDLASKPHGLDFVKNSTTLLPLIAKKIDNINEEDMLESLILPGCINFFVRIAQTNMSILLNEYPQVLNKLTEYCRQQRAGNTELQLLAIESAAFLCQQSEGKSSLADRMPIFLDTIIMMINGGHNDLKSRAISALNGIMQINGGDPGNKATELTQTWYDHLDSSGCGLDRFMKLVLEPFIDVRISAINFIRILSTSLWGQKLLSEYSGFLDYLLDRSTETCKQGREAKFEIVCELAMSPFIRLSFPPESVLRIRGYLKDGPINKEVNVAFETSSIGKNSYNAGNFFKMLQVIFMEFFQKFFLFIILLLLLLIFKILQKAKQFNASPNAVNFCAHESNEMWLNRNS</sequence>
<dbReference type="Pfam" id="PF10508">
    <property type="entry name" value="Proteasom_PSMB"/>
    <property type="match status" value="1"/>
</dbReference>
<keyword evidence="3" id="KW-0812">Transmembrane</keyword>
<accession>A0A922LBI2</accession>
<dbReference type="Proteomes" id="UP000790347">
    <property type="component" value="Unassembled WGS sequence"/>
</dbReference>
<keyword evidence="5" id="KW-1185">Reference proteome</keyword>
<keyword evidence="3" id="KW-0472">Membrane</keyword>
<proteinExistence type="inferred from homology"/>
<evidence type="ECO:0000313" key="5">
    <source>
        <dbReference type="Proteomes" id="UP000790347"/>
    </source>
</evidence>
<keyword evidence="4" id="KW-0647">Proteasome</keyword>